<evidence type="ECO:0000313" key="3">
    <source>
        <dbReference type="Proteomes" id="UP001497623"/>
    </source>
</evidence>
<accession>A0AAV2S751</accession>
<feature type="region of interest" description="Disordered" evidence="1">
    <location>
        <begin position="118"/>
        <end position="203"/>
    </location>
</feature>
<feature type="compositionally biased region" description="Basic and acidic residues" evidence="1">
    <location>
        <begin position="136"/>
        <end position="145"/>
    </location>
</feature>
<evidence type="ECO:0008006" key="4">
    <source>
        <dbReference type="Google" id="ProtNLM"/>
    </source>
</evidence>
<sequence length="344" mass="37997">MASRKNSIIEQITGHEPPLGISLLGTALRGIAPGVFGPRKKKAGSTRRSNLYFHESRQRAQDIELRAVMPRGRSSRGMARGLVGPGAMAAEVIMGKAEGFPCVCCDDDTIYLSNEESQCIYDDPDGDSEDDVENEDGTHYKFADDPHDDDDDAEEDDDDEDAECDYDNDDDDEEDNDINNGYDGDDNDEYDDDNSNAPGYEEDEVSVMCMESPLASLLMPLQPLLFAGPPSARDIIAPFQRDYSGLSVDYLLILHEFGILDEAPVSNPPSPTNTRKRTETLRLHKAFGGYFRRTWDGVLYETVPVPRQFATISALMSTCNLAAMNTGTPAHATPMFNLDEDIDE</sequence>
<dbReference type="Proteomes" id="UP001497623">
    <property type="component" value="Unassembled WGS sequence"/>
</dbReference>
<dbReference type="EMBL" id="CAXKWB010045783">
    <property type="protein sequence ID" value="CAL4162786.1"/>
    <property type="molecule type" value="Genomic_DNA"/>
</dbReference>
<name>A0AAV2S751_MEGNR</name>
<evidence type="ECO:0000256" key="1">
    <source>
        <dbReference type="SAM" id="MobiDB-lite"/>
    </source>
</evidence>
<keyword evidence="3" id="KW-1185">Reference proteome</keyword>
<organism evidence="2 3">
    <name type="scientific">Meganyctiphanes norvegica</name>
    <name type="common">Northern krill</name>
    <name type="synonym">Thysanopoda norvegica</name>
    <dbReference type="NCBI Taxonomy" id="48144"/>
    <lineage>
        <taxon>Eukaryota</taxon>
        <taxon>Metazoa</taxon>
        <taxon>Ecdysozoa</taxon>
        <taxon>Arthropoda</taxon>
        <taxon>Crustacea</taxon>
        <taxon>Multicrustacea</taxon>
        <taxon>Malacostraca</taxon>
        <taxon>Eumalacostraca</taxon>
        <taxon>Eucarida</taxon>
        <taxon>Euphausiacea</taxon>
        <taxon>Euphausiidae</taxon>
        <taxon>Meganyctiphanes</taxon>
    </lineage>
</organism>
<dbReference type="AlphaFoldDB" id="A0AAV2S751"/>
<proteinExistence type="predicted"/>
<reference evidence="2 3" key="1">
    <citation type="submission" date="2024-05" db="EMBL/GenBank/DDBJ databases">
        <authorList>
            <person name="Wallberg A."/>
        </authorList>
    </citation>
    <scope>NUCLEOTIDE SEQUENCE [LARGE SCALE GENOMIC DNA]</scope>
</reference>
<feature type="non-terminal residue" evidence="2">
    <location>
        <position position="344"/>
    </location>
</feature>
<feature type="compositionally biased region" description="Acidic residues" evidence="1">
    <location>
        <begin position="146"/>
        <end position="203"/>
    </location>
</feature>
<gene>
    <name evidence="2" type="ORF">MNOR_LOCUS32880</name>
</gene>
<protein>
    <recommendedName>
        <fullName evidence="4">Replicase polyprotein 1a</fullName>
    </recommendedName>
</protein>
<evidence type="ECO:0000313" key="2">
    <source>
        <dbReference type="EMBL" id="CAL4162786.1"/>
    </source>
</evidence>
<feature type="compositionally biased region" description="Acidic residues" evidence="1">
    <location>
        <begin position="122"/>
        <end position="135"/>
    </location>
</feature>
<comment type="caution">
    <text evidence="2">The sequence shown here is derived from an EMBL/GenBank/DDBJ whole genome shotgun (WGS) entry which is preliminary data.</text>
</comment>